<dbReference type="eggNOG" id="KOG0104">
    <property type="taxonomic scope" value="Eukaryota"/>
</dbReference>
<dbReference type="Gene3D" id="2.60.34.10">
    <property type="entry name" value="Substrate Binding Domain Of DNAk, Chain A, domain 1"/>
    <property type="match status" value="1"/>
</dbReference>
<feature type="compositionally biased region" description="Acidic residues" evidence="5">
    <location>
        <begin position="579"/>
        <end position="589"/>
    </location>
</feature>
<accession>I7MGM3</accession>
<feature type="region of interest" description="Disordered" evidence="5">
    <location>
        <begin position="821"/>
        <end position="879"/>
    </location>
</feature>
<sequence length="879" mass="100921">MRNTTLKLIIGLGLLATMTQAVVLGIDFGSQYFKISLNAPRKQFLIVENTTSQRKTQNAISFYNGERQYDKDASNKQVRTPETSFVFLDKFLGALESDQEVFEVAKKYYEEYALSIDPERKTVLFELKKFQLSDPEEILILSIEEVVGMILLSAKRYAEKHSEIQNIRDCVISVPVNWSIRQRTALVQAARIASLAPIALIHDNTAAALHYGIHKLAENQTQTVLFYNIGATNIQSTLVDYSYVNNTSKFDTQTTIPVITVLADYGIKDVGGYAYDLTLAHYFADIIDNLPQRKGKPSFRTNRRGMVKLLKECNKAKEILSANKEMTFFSEGLLDGNDFRAQINRTVFEEKAESLLSQVTKPIEAILAKANKTIADIDVIELIGGGIRVPKIQQILSEYLQGKELGFHMNGDESTALGAAFHAANYSASFRVKKIFLNDGYNFDIRIDISDTQQDNNSTEVDADYQPYNKTYNLYPAKTRFNTRKTISLKHDRDITIDVYAQYPEGNSLKLAQYNITNITEIQQKELYKEAGKPKLQLTFELGSINTIELVDAVAQLNITQTVEVEEVKQAEPLPTLTDGEENDGENDEQQAKKETQTPTVEKKLKQKSRIVNLELDIYERYPLFRLLNQTQVEASVAKLRKFDSHEEKIKRLASEKNALESFIYQIRDLVDDSNFQKFSVESERKEALELAEQNNEWLEGDDSFNAVYEDYKQRLTAMRNVVKPIQKRMEEYNKRPQALNNTLNKITDFASKVSKLNKTMSWVTDEQKLPIVKLLNQTSSWLQEKIEAQDKLELHQDPAFTVLELEMKVNEIKREFDRIKRIKKPKEEKKEDKKDDKKDQKKDDKKEENKDDKKEEKKQEDKKEDKSQGDGNQKQTDL</sequence>
<dbReference type="SUPFAM" id="SSF53067">
    <property type="entry name" value="Actin-like ATPase domain"/>
    <property type="match status" value="2"/>
</dbReference>
<name>I7MGM3_TETTS</name>
<gene>
    <name evidence="7" type="ORF">TTHERM_00470990</name>
</gene>
<dbReference type="CDD" id="cd10230">
    <property type="entry name" value="ASKHA_NBD_HSP70_HYOU1"/>
    <property type="match status" value="1"/>
</dbReference>
<keyword evidence="1" id="KW-0547">Nucleotide-binding</keyword>
<protein>
    <submittedName>
        <fullName evidence="7">DnaK protein</fullName>
    </submittedName>
</protein>
<dbReference type="InParanoid" id="I7MGM3"/>
<keyword evidence="3" id="KW-0067">ATP-binding</keyword>
<feature type="region of interest" description="Disordered" evidence="5">
    <location>
        <begin position="568"/>
        <end position="602"/>
    </location>
</feature>
<evidence type="ECO:0000256" key="1">
    <source>
        <dbReference type="ARBA" id="ARBA00022741"/>
    </source>
</evidence>
<dbReference type="Gene3D" id="1.20.1270.10">
    <property type="match status" value="1"/>
</dbReference>
<dbReference type="OrthoDB" id="10262720at2759"/>
<dbReference type="Gene3D" id="3.30.420.40">
    <property type="match status" value="2"/>
</dbReference>
<dbReference type="InterPro" id="IPR029048">
    <property type="entry name" value="HSP70_C_sf"/>
</dbReference>
<feature type="chain" id="PRO_5003712496" evidence="6">
    <location>
        <begin position="22"/>
        <end position="879"/>
    </location>
</feature>
<dbReference type="SUPFAM" id="SSF100934">
    <property type="entry name" value="Heat shock protein 70kD (HSP70), C-terminal subdomain"/>
    <property type="match status" value="1"/>
</dbReference>
<dbReference type="GO" id="GO:0034663">
    <property type="term" value="C:endoplasmic reticulum chaperone complex"/>
    <property type="evidence" value="ECO:0007669"/>
    <property type="project" value="TreeGrafter"/>
</dbReference>
<feature type="signal peptide" evidence="6">
    <location>
        <begin position="1"/>
        <end position="21"/>
    </location>
</feature>
<reference evidence="8" key="1">
    <citation type="journal article" date="2006" name="PLoS Biol.">
        <title>Macronuclear genome sequence of the ciliate Tetrahymena thermophila, a model eukaryote.</title>
        <authorList>
            <person name="Eisen J.A."/>
            <person name="Coyne R.S."/>
            <person name="Wu M."/>
            <person name="Wu D."/>
            <person name="Thiagarajan M."/>
            <person name="Wortman J.R."/>
            <person name="Badger J.H."/>
            <person name="Ren Q."/>
            <person name="Amedeo P."/>
            <person name="Jones K.M."/>
            <person name="Tallon L.J."/>
            <person name="Delcher A.L."/>
            <person name="Salzberg S.L."/>
            <person name="Silva J.C."/>
            <person name="Haas B.J."/>
            <person name="Majoros W.H."/>
            <person name="Farzad M."/>
            <person name="Carlton J.M."/>
            <person name="Smith R.K. Jr."/>
            <person name="Garg J."/>
            <person name="Pearlman R.E."/>
            <person name="Karrer K.M."/>
            <person name="Sun L."/>
            <person name="Manning G."/>
            <person name="Elde N.C."/>
            <person name="Turkewitz A.P."/>
            <person name="Asai D.J."/>
            <person name="Wilkes D.E."/>
            <person name="Wang Y."/>
            <person name="Cai H."/>
            <person name="Collins K."/>
            <person name="Stewart B.A."/>
            <person name="Lee S.R."/>
            <person name="Wilamowska K."/>
            <person name="Weinberg Z."/>
            <person name="Ruzzo W.L."/>
            <person name="Wloga D."/>
            <person name="Gaertig J."/>
            <person name="Frankel J."/>
            <person name="Tsao C.-C."/>
            <person name="Gorovsky M.A."/>
            <person name="Keeling P.J."/>
            <person name="Waller R.F."/>
            <person name="Patron N.J."/>
            <person name="Cherry J.M."/>
            <person name="Stover N.A."/>
            <person name="Krieger C.J."/>
            <person name="del Toro C."/>
            <person name="Ryder H.F."/>
            <person name="Williamson S.C."/>
            <person name="Barbeau R.A."/>
            <person name="Hamilton E.P."/>
            <person name="Orias E."/>
        </authorList>
    </citation>
    <scope>NUCLEOTIDE SEQUENCE [LARGE SCALE GENOMIC DNA]</scope>
    <source>
        <strain evidence="8">SB210</strain>
    </source>
</reference>
<feature type="compositionally biased region" description="Basic and acidic residues" evidence="5">
    <location>
        <begin position="821"/>
        <end position="869"/>
    </location>
</feature>
<proteinExistence type="predicted"/>
<evidence type="ECO:0000256" key="4">
    <source>
        <dbReference type="ARBA" id="ARBA00023186"/>
    </source>
</evidence>
<dbReference type="EMBL" id="GG662622">
    <property type="protein sequence ID" value="EAR85326.2"/>
    <property type="molecule type" value="Genomic_DNA"/>
</dbReference>
<evidence type="ECO:0000256" key="6">
    <source>
        <dbReference type="SAM" id="SignalP"/>
    </source>
</evidence>
<dbReference type="PANTHER" id="PTHR45639:SF3">
    <property type="entry name" value="HYPOXIA UP-REGULATED PROTEIN 1"/>
    <property type="match status" value="1"/>
</dbReference>
<dbReference type="PANTHER" id="PTHR45639">
    <property type="entry name" value="HSC70CB, ISOFORM G-RELATED"/>
    <property type="match status" value="1"/>
</dbReference>
<dbReference type="Proteomes" id="UP000009168">
    <property type="component" value="Unassembled WGS sequence"/>
</dbReference>
<dbReference type="GO" id="GO:0140662">
    <property type="term" value="F:ATP-dependent protein folding chaperone"/>
    <property type="evidence" value="ECO:0007669"/>
    <property type="project" value="InterPro"/>
</dbReference>
<dbReference type="InterPro" id="IPR029047">
    <property type="entry name" value="HSP70_peptide-bd_sf"/>
</dbReference>
<dbReference type="InterPro" id="IPR043129">
    <property type="entry name" value="ATPase_NBD"/>
</dbReference>
<evidence type="ECO:0000313" key="7">
    <source>
        <dbReference type="EMBL" id="EAR85326.2"/>
    </source>
</evidence>
<feature type="compositionally biased region" description="Polar residues" evidence="5">
    <location>
        <begin position="870"/>
        <end position="879"/>
    </location>
</feature>
<dbReference type="GO" id="GO:0030968">
    <property type="term" value="P:endoplasmic reticulum unfolded protein response"/>
    <property type="evidence" value="ECO:0007669"/>
    <property type="project" value="TreeGrafter"/>
</dbReference>
<dbReference type="PRINTS" id="PR00301">
    <property type="entry name" value="HEATSHOCK70"/>
</dbReference>
<keyword evidence="6" id="KW-0732">Signal</keyword>
<organism evidence="7 8">
    <name type="scientific">Tetrahymena thermophila (strain SB210)</name>
    <dbReference type="NCBI Taxonomy" id="312017"/>
    <lineage>
        <taxon>Eukaryota</taxon>
        <taxon>Sar</taxon>
        <taxon>Alveolata</taxon>
        <taxon>Ciliophora</taxon>
        <taxon>Intramacronucleata</taxon>
        <taxon>Oligohymenophorea</taxon>
        <taxon>Hymenostomatida</taxon>
        <taxon>Tetrahymenina</taxon>
        <taxon>Tetrahymenidae</taxon>
        <taxon>Tetrahymena</taxon>
    </lineage>
</organism>
<evidence type="ECO:0000256" key="3">
    <source>
        <dbReference type="ARBA" id="ARBA00022840"/>
    </source>
</evidence>
<dbReference type="Gene3D" id="3.90.640.10">
    <property type="entry name" value="Actin, Chain A, domain 4"/>
    <property type="match status" value="1"/>
</dbReference>
<feature type="compositionally biased region" description="Basic and acidic residues" evidence="5">
    <location>
        <begin position="590"/>
        <end position="602"/>
    </location>
</feature>
<keyword evidence="8" id="KW-1185">Reference proteome</keyword>
<dbReference type="InterPro" id="IPR013126">
    <property type="entry name" value="Hsp_70_fam"/>
</dbReference>
<dbReference type="Gene3D" id="3.30.30.30">
    <property type="match status" value="1"/>
</dbReference>
<dbReference type="RefSeq" id="XP_001032989.2">
    <property type="nucleotide sequence ID" value="XM_001032989.2"/>
</dbReference>
<evidence type="ECO:0000256" key="5">
    <source>
        <dbReference type="SAM" id="MobiDB-lite"/>
    </source>
</evidence>
<dbReference type="GeneID" id="7840956"/>
<dbReference type="KEGG" id="tet:TTHERM_00470990"/>
<dbReference type="Pfam" id="PF00012">
    <property type="entry name" value="HSP70"/>
    <property type="match status" value="1"/>
</dbReference>
<keyword evidence="2" id="KW-0256">Endoplasmic reticulum</keyword>
<dbReference type="FunCoup" id="I7MGM3">
    <property type="interactions" value="58"/>
</dbReference>
<dbReference type="AlphaFoldDB" id="I7MGM3"/>
<evidence type="ECO:0000256" key="2">
    <source>
        <dbReference type="ARBA" id="ARBA00022824"/>
    </source>
</evidence>
<dbReference type="STRING" id="312017.I7MGM3"/>
<dbReference type="GO" id="GO:0005524">
    <property type="term" value="F:ATP binding"/>
    <property type="evidence" value="ECO:0007669"/>
    <property type="project" value="UniProtKB-KW"/>
</dbReference>
<evidence type="ECO:0000313" key="8">
    <source>
        <dbReference type="Proteomes" id="UP000009168"/>
    </source>
</evidence>
<keyword evidence="4" id="KW-0143">Chaperone</keyword>